<protein>
    <submittedName>
        <fullName evidence="2">Uncharacterized protein</fullName>
    </submittedName>
</protein>
<dbReference type="EMBL" id="KZ663255">
    <property type="protein sequence ID" value="PPS14423.1"/>
    <property type="molecule type" value="Genomic_DNA"/>
</dbReference>
<evidence type="ECO:0000313" key="2">
    <source>
        <dbReference type="EMBL" id="PPS14423.1"/>
    </source>
</evidence>
<dbReference type="AlphaFoldDB" id="A0A2P5YFS0"/>
<accession>A0A2P5YFS0</accession>
<evidence type="ECO:0000313" key="3">
    <source>
        <dbReference type="Proteomes" id="UP000239757"/>
    </source>
</evidence>
<evidence type="ECO:0000256" key="1">
    <source>
        <dbReference type="SAM" id="MobiDB-lite"/>
    </source>
</evidence>
<gene>
    <name evidence="2" type="ORF">GOBAR_AA06155</name>
</gene>
<feature type="region of interest" description="Disordered" evidence="1">
    <location>
        <begin position="184"/>
        <end position="212"/>
    </location>
</feature>
<dbReference type="Proteomes" id="UP000239757">
    <property type="component" value="Unassembled WGS sequence"/>
</dbReference>
<organism evidence="2 3">
    <name type="scientific">Gossypium barbadense</name>
    <name type="common">Sea Island cotton</name>
    <name type="synonym">Hibiscus barbadensis</name>
    <dbReference type="NCBI Taxonomy" id="3634"/>
    <lineage>
        <taxon>Eukaryota</taxon>
        <taxon>Viridiplantae</taxon>
        <taxon>Streptophyta</taxon>
        <taxon>Embryophyta</taxon>
        <taxon>Tracheophyta</taxon>
        <taxon>Spermatophyta</taxon>
        <taxon>Magnoliopsida</taxon>
        <taxon>eudicotyledons</taxon>
        <taxon>Gunneridae</taxon>
        <taxon>Pentapetalae</taxon>
        <taxon>rosids</taxon>
        <taxon>malvids</taxon>
        <taxon>Malvales</taxon>
        <taxon>Malvaceae</taxon>
        <taxon>Malvoideae</taxon>
        <taxon>Gossypium</taxon>
    </lineage>
</organism>
<dbReference type="OrthoDB" id="1001962at2759"/>
<reference evidence="2 3" key="1">
    <citation type="submission" date="2015-01" db="EMBL/GenBank/DDBJ databases">
        <title>Genome of allotetraploid Gossypium barbadense reveals genomic plasticity and fiber elongation in cotton evolution.</title>
        <authorList>
            <person name="Chen X."/>
            <person name="Liu X."/>
            <person name="Zhao B."/>
            <person name="Zheng H."/>
            <person name="Hu Y."/>
            <person name="Lu G."/>
            <person name="Yang C."/>
            <person name="Chen J."/>
            <person name="Shan C."/>
            <person name="Zhang L."/>
            <person name="Zhou Y."/>
            <person name="Wang L."/>
            <person name="Guo W."/>
            <person name="Bai Y."/>
            <person name="Ruan J."/>
            <person name="Shangguan X."/>
            <person name="Mao Y."/>
            <person name="Jiang J."/>
            <person name="Zhu Y."/>
            <person name="Lei J."/>
            <person name="Kang H."/>
            <person name="Chen S."/>
            <person name="He X."/>
            <person name="Wang R."/>
            <person name="Wang Y."/>
            <person name="Chen J."/>
            <person name="Wang L."/>
            <person name="Yu S."/>
            <person name="Wang B."/>
            <person name="Wei J."/>
            <person name="Song S."/>
            <person name="Lu X."/>
            <person name="Gao Z."/>
            <person name="Gu W."/>
            <person name="Deng X."/>
            <person name="Ma D."/>
            <person name="Wang S."/>
            <person name="Liang W."/>
            <person name="Fang L."/>
            <person name="Cai C."/>
            <person name="Zhu X."/>
            <person name="Zhou B."/>
            <person name="Zhang Y."/>
            <person name="Chen Z."/>
            <person name="Xu S."/>
            <person name="Zhu R."/>
            <person name="Wang S."/>
            <person name="Zhang T."/>
            <person name="Zhao G."/>
        </authorList>
    </citation>
    <scope>NUCLEOTIDE SEQUENCE [LARGE SCALE GENOMIC DNA]</scope>
    <source>
        <strain evidence="3">cv. Xinhai21</strain>
        <tissue evidence="2">Leaf</tissue>
    </source>
</reference>
<proteinExistence type="predicted"/>
<sequence>MLGKVSNTFEGGRISINWLEINFDKLPNDAMEEVVQQYARAFIIRLIGGILVPDKSRNLVPSYVGLPNELEDVRLLLDQRSENEFEWMSYTDLEIISCIPSKVLANQEICDTKVSLIVYATARTMQQSTTEEDDDAVIPKEMISQGTMLGTYLSDDDDEKKVYRPPPPDAPPIEHQVVRLVKHRNPPHDRCSPPCGNPPHDRCSPLCGTHSP</sequence>
<name>A0A2P5YFS0_GOSBA</name>